<reference evidence="3 4" key="1">
    <citation type="submission" date="2016-05" db="EMBL/GenBank/DDBJ databases">
        <title>Genome sequencing of Trichophyton rubrum CMCC(F)T1i isolated from hair.</title>
        <authorList>
            <person name="Zhan P."/>
            <person name="Tao Y."/>
            <person name="Liu W."/>
        </authorList>
    </citation>
    <scope>NUCLEOTIDE SEQUENCE [LARGE SCALE GENOMIC DNA]</scope>
    <source>
        <strain evidence="4">CMCC(F)T1i</strain>
    </source>
</reference>
<dbReference type="Proteomes" id="UP000243015">
    <property type="component" value="Unassembled WGS sequence"/>
</dbReference>
<feature type="signal peptide" evidence="2">
    <location>
        <begin position="1"/>
        <end position="27"/>
    </location>
</feature>
<feature type="chain" id="PRO_5008085682" evidence="2">
    <location>
        <begin position="28"/>
        <end position="881"/>
    </location>
</feature>
<sequence length="881" mass="100157">MLSSVVRFSVLPIVLAWLVLLAGPVKADNFLAHGYERIEGPDKQQHILGFKQQKGQESRNNRGSGPRNSLNYPEFIARADDRPLPPDHPVLSHPNPPGNVRDAVADLLKHKLTGEVSVNALDPSLRGKTFNKPPGGKKKPGSGGGSRNLYDPKDPHRTSFTVLVDGLVNGLLHHLANPRNRGIFQQNLPFMKEALKAAITLREEATRIHLLKKLSSPVKDGGFDLDVRLDWRDSRVPLGSRYPEFRIRDTFDANKGKLRGLGFKNADDFGDWIVHFGDPNHQGKVEFGPGAFTHRRLLQSWMEADRKLHLYGIKYGGRAFLPEGLGPEPEIQISDELEKPNMPEITQPVETPDDTNQSEPESEPYSDLDGRPYSYRQCVAALQAEGVPKDLSSKTARWCVVRGIRTSYEYATSPEVSRICNDLAIPQFARARNARLIMSNVIPEGMEDPRVQPYCIWIPDFASVDTYRKLVHRYPAMLYQVGRACGAAGYADLYKELVKDFKLRPEVSIAEEARESGTDGGREIYRLILESPIKYAVLDDTTRGVNVDNPRFPAYLNGDTAVRWKVEPRGDLLEDGEYDQGDQDIEEDNRLDVAAAYLDDQYKYLSAEEAKWFYQPLPADIPTVKKELLRDMAAYEGSIDRYHRLMDPQEMTYSEVTCVTRGIYHNTMFARWWMDQLEVNASRIPKQDVWRIRSAINARRIMINDISGFHDEMEGKPYLIWWPLKPHRKCLEALAKKCPSMQEQIAIACIFCDYKDTYQSINPVPHWRIRLAATKNANPFYLTDIDKRASEQGIDVTERPGERDGKKDSLSSDIEPTSTWVESPINESSMVSRLPDFHPYFGSRVEPGIIERYVFKSPEVLRKIEALRTRCFGDDTDLLKE</sequence>
<evidence type="ECO:0000256" key="2">
    <source>
        <dbReference type="SAM" id="SignalP"/>
    </source>
</evidence>
<dbReference type="AlphaFoldDB" id="A0A178ERH7"/>
<proteinExistence type="predicted"/>
<evidence type="ECO:0000313" key="3">
    <source>
        <dbReference type="EMBL" id="OAL62539.1"/>
    </source>
</evidence>
<feature type="region of interest" description="Disordered" evidence="1">
    <location>
        <begin position="792"/>
        <end position="817"/>
    </location>
</feature>
<name>A0A178ERH7_TRIRU</name>
<dbReference type="VEuPathDB" id="FungiDB:TERG_03803"/>
<dbReference type="EMBL" id="LHPM01000019">
    <property type="protein sequence ID" value="OAL62539.1"/>
    <property type="molecule type" value="Genomic_DNA"/>
</dbReference>
<feature type="region of interest" description="Disordered" evidence="1">
    <location>
        <begin position="119"/>
        <end position="154"/>
    </location>
</feature>
<gene>
    <name evidence="3" type="ORF">A7C99_7126</name>
</gene>
<evidence type="ECO:0000313" key="4">
    <source>
        <dbReference type="Proteomes" id="UP000243015"/>
    </source>
</evidence>
<feature type="compositionally biased region" description="Polar residues" evidence="1">
    <location>
        <begin position="61"/>
        <end position="71"/>
    </location>
</feature>
<organism evidence="3 4">
    <name type="scientific">Trichophyton rubrum</name>
    <name type="common">Athlete's foot fungus</name>
    <name type="synonym">Epidermophyton rubrum</name>
    <dbReference type="NCBI Taxonomy" id="5551"/>
    <lineage>
        <taxon>Eukaryota</taxon>
        <taxon>Fungi</taxon>
        <taxon>Dikarya</taxon>
        <taxon>Ascomycota</taxon>
        <taxon>Pezizomycotina</taxon>
        <taxon>Eurotiomycetes</taxon>
        <taxon>Eurotiomycetidae</taxon>
        <taxon>Onygenales</taxon>
        <taxon>Arthrodermataceae</taxon>
        <taxon>Trichophyton</taxon>
    </lineage>
</organism>
<accession>A0A178ERH7</accession>
<feature type="compositionally biased region" description="Basic and acidic residues" evidence="1">
    <location>
        <begin position="792"/>
        <end position="810"/>
    </location>
</feature>
<protein>
    <submittedName>
        <fullName evidence="3">Uncharacterized protein</fullName>
    </submittedName>
</protein>
<dbReference type="VEuPathDB" id="FungiDB:TERG_03802"/>
<evidence type="ECO:0000256" key="1">
    <source>
        <dbReference type="SAM" id="MobiDB-lite"/>
    </source>
</evidence>
<keyword evidence="2" id="KW-0732">Signal</keyword>
<comment type="caution">
    <text evidence="3">The sequence shown here is derived from an EMBL/GenBank/DDBJ whole genome shotgun (WGS) entry which is preliminary data.</text>
</comment>
<feature type="region of interest" description="Disordered" evidence="1">
    <location>
        <begin position="343"/>
        <end position="371"/>
    </location>
</feature>
<feature type="region of interest" description="Disordered" evidence="1">
    <location>
        <begin position="51"/>
        <end position="99"/>
    </location>
</feature>